<dbReference type="InterPro" id="IPR008030">
    <property type="entry name" value="NmrA-like"/>
</dbReference>
<dbReference type="Gene3D" id="3.40.50.720">
    <property type="entry name" value="NAD(P)-binding Rossmann-like Domain"/>
    <property type="match status" value="1"/>
</dbReference>
<dbReference type="Proteomes" id="UP000242814">
    <property type="component" value="Unassembled WGS sequence"/>
</dbReference>
<dbReference type="InterPro" id="IPR036291">
    <property type="entry name" value="NAD(P)-bd_dom_sf"/>
</dbReference>
<protein>
    <recommendedName>
        <fullName evidence="4">NmrA-like domain-containing protein</fullName>
    </recommendedName>
</protein>
<dbReference type="Pfam" id="PF05368">
    <property type="entry name" value="NmrA"/>
    <property type="match status" value="1"/>
</dbReference>
<evidence type="ECO:0000313" key="6">
    <source>
        <dbReference type="Proteomes" id="UP000242814"/>
    </source>
</evidence>
<gene>
    <name evidence="5" type="ORF">ACO22_03530</name>
</gene>
<comment type="similarity">
    <text evidence="1">Belongs to the NmrA-type oxidoreductase family. Isoflavone reductase subfamily.</text>
</comment>
<evidence type="ECO:0000256" key="2">
    <source>
        <dbReference type="ARBA" id="ARBA00022857"/>
    </source>
</evidence>
<dbReference type="PANTHER" id="PTHR47706">
    <property type="entry name" value="NMRA-LIKE FAMILY PROTEIN"/>
    <property type="match status" value="1"/>
</dbReference>
<keyword evidence="3" id="KW-0560">Oxidoreductase</keyword>
<dbReference type="PANTHER" id="PTHR47706:SF4">
    <property type="entry name" value="NMRA-LIKE DOMAIN-CONTAINING PROTEIN"/>
    <property type="match status" value="1"/>
</dbReference>
<keyword evidence="2" id="KW-0521">NADP</keyword>
<dbReference type="VEuPathDB" id="FungiDB:PADG_01433"/>
<sequence>MVKIAVAGGSGQISREIVDILIASKKHDITILSRKPSHPGLVSWQTVDYDDKAALVEALCGIHTLLSFVQILSDPDQRSQRNLIDAAISAGVKRFVPSEYGSEGTVDMAWWQGKERIREYLKEVNAKGNKLEYILLQPGLFFDYLAFPHKTAKYVDPLQSVFDFENRRAIVVEGYEAAVMMTLTTVADLAAIVARSVDYDGKKVRGRPFTVDKVKVEDLEAEDLKISWGLNAVHHAVS</sequence>
<reference evidence="5 6" key="1">
    <citation type="submission" date="2016-06" db="EMBL/GenBank/DDBJ databases">
        <authorList>
            <person name="Kjaerup R.B."/>
            <person name="Dalgaard T.S."/>
            <person name="Juul-Madsen H.R."/>
        </authorList>
    </citation>
    <scope>NUCLEOTIDE SEQUENCE [LARGE SCALE GENOMIC DNA]</scope>
    <source>
        <strain evidence="5 6">Pb300</strain>
    </source>
</reference>
<evidence type="ECO:0000256" key="1">
    <source>
        <dbReference type="ARBA" id="ARBA00005725"/>
    </source>
</evidence>
<dbReference type="VEuPathDB" id="FungiDB:PABG_02917"/>
<feature type="domain" description="NmrA-like" evidence="4">
    <location>
        <begin position="3"/>
        <end position="125"/>
    </location>
</feature>
<proteinExistence type="inferred from homology"/>
<evidence type="ECO:0000313" key="5">
    <source>
        <dbReference type="EMBL" id="ODH30754.1"/>
    </source>
</evidence>
<dbReference type="EMBL" id="LZYO01000122">
    <property type="protein sequence ID" value="ODH30754.1"/>
    <property type="molecule type" value="Genomic_DNA"/>
</dbReference>
<accession>A0A1D2JFK8</accession>
<dbReference type="InterPro" id="IPR051609">
    <property type="entry name" value="NmrA/Isoflavone_reductase-like"/>
</dbReference>
<dbReference type="GO" id="GO:0016491">
    <property type="term" value="F:oxidoreductase activity"/>
    <property type="evidence" value="ECO:0007669"/>
    <property type="project" value="UniProtKB-KW"/>
</dbReference>
<organism evidence="5 6">
    <name type="scientific">Paracoccidioides brasiliensis</name>
    <dbReference type="NCBI Taxonomy" id="121759"/>
    <lineage>
        <taxon>Eukaryota</taxon>
        <taxon>Fungi</taxon>
        <taxon>Dikarya</taxon>
        <taxon>Ascomycota</taxon>
        <taxon>Pezizomycotina</taxon>
        <taxon>Eurotiomycetes</taxon>
        <taxon>Eurotiomycetidae</taxon>
        <taxon>Onygenales</taxon>
        <taxon>Ajellomycetaceae</taxon>
        <taxon>Paracoccidioides</taxon>
    </lineage>
</organism>
<evidence type="ECO:0000259" key="4">
    <source>
        <dbReference type="Pfam" id="PF05368"/>
    </source>
</evidence>
<dbReference type="SUPFAM" id="SSF51735">
    <property type="entry name" value="NAD(P)-binding Rossmann-fold domains"/>
    <property type="match status" value="1"/>
</dbReference>
<evidence type="ECO:0000256" key="3">
    <source>
        <dbReference type="ARBA" id="ARBA00023002"/>
    </source>
</evidence>
<comment type="caution">
    <text evidence="5">The sequence shown here is derived from an EMBL/GenBank/DDBJ whole genome shotgun (WGS) entry which is preliminary data.</text>
</comment>
<dbReference type="AlphaFoldDB" id="A0A1D2JFK8"/>
<name>A0A1D2JFK8_PARBR</name>